<organism evidence="1 2">
    <name type="scientific">Papaver nudicaule</name>
    <name type="common">Iceland poppy</name>
    <dbReference type="NCBI Taxonomy" id="74823"/>
    <lineage>
        <taxon>Eukaryota</taxon>
        <taxon>Viridiplantae</taxon>
        <taxon>Streptophyta</taxon>
        <taxon>Embryophyta</taxon>
        <taxon>Tracheophyta</taxon>
        <taxon>Spermatophyta</taxon>
        <taxon>Magnoliopsida</taxon>
        <taxon>Ranunculales</taxon>
        <taxon>Papaveraceae</taxon>
        <taxon>Papaveroideae</taxon>
        <taxon>Papaver</taxon>
    </lineage>
</organism>
<evidence type="ECO:0008006" key="3">
    <source>
        <dbReference type="Google" id="ProtNLM"/>
    </source>
</evidence>
<evidence type="ECO:0000313" key="2">
    <source>
        <dbReference type="Proteomes" id="UP001177140"/>
    </source>
</evidence>
<feature type="non-terminal residue" evidence="1">
    <location>
        <position position="119"/>
    </location>
</feature>
<dbReference type="PANTHER" id="PTHR11005">
    <property type="entry name" value="LYSOSOMAL ACID LIPASE-RELATED"/>
    <property type="match status" value="1"/>
</dbReference>
<evidence type="ECO:0000313" key="1">
    <source>
        <dbReference type="EMBL" id="MCL7032965.1"/>
    </source>
</evidence>
<accession>A0AA41SD41</accession>
<sequence>IRKGKFAMYDYGLWGNIRRYGSFQPPAFDISSIPTSLPIWMGYGGSDALADVTDLEQTVNELKSTPELLYLESYGHIDFILSVNAKEDVYSHMIDFFRIQDEASSSQLSGSKISKQLNR</sequence>
<dbReference type="Gene3D" id="3.40.50.1820">
    <property type="entry name" value="alpha/beta hydrolase"/>
    <property type="match status" value="1"/>
</dbReference>
<name>A0AA41SD41_PAPNU</name>
<keyword evidence="2" id="KW-1185">Reference proteome</keyword>
<dbReference type="InterPro" id="IPR029058">
    <property type="entry name" value="AB_hydrolase_fold"/>
</dbReference>
<comment type="caution">
    <text evidence="1">The sequence shown here is derived from an EMBL/GenBank/DDBJ whole genome shotgun (WGS) entry which is preliminary data.</text>
</comment>
<proteinExistence type="predicted"/>
<dbReference type="EMBL" id="JAJJMA010129149">
    <property type="protein sequence ID" value="MCL7032965.1"/>
    <property type="molecule type" value="Genomic_DNA"/>
</dbReference>
<protein>
    <recommendedName>
        <fullName evidence="3">Lipase</fullName>
    </recommendedName>
</protein>
<reference evidence="1" key="1">
    <citation type="submission" date="2022-03" db="EMBL/GenBank/DDBJ databases">
        <title>A functionally conserved STORR gene fusion in Papaver species that diverged 16.8 million years ago.</title>
        <authorList>
            <person name="Catania T."/>
        </authorList>
    </citation>
    <scope>NUCLEOTIDE SEQUENCE</scope>
    <source>
        <strain evidence="1">S-191538</strain>
    </source>
</reference>
<dbReference type="AlphaFoldDB" id="A0AA41SD41"/>
<dbReference type="Proteomes" id="UP001177140">
    <property type="component" value="Unassembled WGS sequence"/>
</dbReference>
<dbReference type="SUPFAM" id="SSF53474">
    <property type="entry name" value="alpha/beta-Hydrolases"/>
    <property type="match status" value="1"/>
</dbReference>
<gene>
    <name evidence="1" type="ORF">MKW94_025363</name>
</gene>